<keyword evidence="1" id="KW-0472">Membrane</keyword>
<keyword evidence="1" id="KW-1133">Transmembrane helix</keyword>
<proteinExistence type="predicted"/>
<dbReference type="Proteomes" id="UP000182762">
    <property type="component" value="Unassembled WGS sequence"/>
</dbReference>
<evidence type="ECO:0000313" key="3">
    <source>
        <dbReference type="Proteomes" id="UP000182762"/>
    </source>
</evidence>
<keyword evidence="3" id="KW-1185">Reference proteome</keyword>
<reference evidence="2 3" key="1">
    <citation type="submission" date="2016-10" db="EMBL/GenBank/DDBJ databases">
        <authorList>
            <person name="Varghese N."/>
            <person name="Submissions S."/>
        </authorList>
    </citation>
    <scope>NUCLEOTIDE SEQUENCE [LARGE SCALE GENOMIC DNA]</scope>
    <source>
        <strain evidence="2 3">DSM 13796</strain>
    </source>
</reference>
<comment type="caution">
    <text evidence="2">The sequence shown here is derived from an EMBL/GenBank/DDBJ whole genome shotgun (WGS) entry which is preliminary data.</text>
</comment>
<evidence type="ECO:0000313" key="2">
    <source>
        <dbReference type="EMBL" id="SFQ46471.1"/>
    </source>
</evidence>
<organism evidence="2 3">
    <name type="scientific">Priestia endophytica DSM 13796</name>
    <dbReference type="NCBI Taxonomy" id="1121089"/>
    <lineage>
        <taxon>Bacteria</taxon>
        <taxon>Bacillati</taxon>
        <taxon>Bacillota</taxon>
        <taxon>Bacilli</taxon>
        <taxon>Bacillales</taxon>
        <taxon>Bacillaceae</taxon>
        <taxon>Priestia</taxon>
    </lineage>
</organism>
<keyword evidence="1" id="KW-0812">Transmembrane</keyword>
<feature type="transmembrane region" description="Helical" evidence="1">
    <location>
        <begin position="48"/>
        <end position="65"/>
    </location>
</feature>
<feature type="transmembrane region" description="Helical" evidence="1">
    <location>
        <begin position="21"/>
        <end position="42"/>
    </location>
</feature>
<protein>
    <submittedName>
        <fullName evidence="2">Uncharacterized protein</fullName>
    </submittedName>
</protein>
<dbReference type="EMBL" id="FOXX01000003">
    <property type="protein sequence ID" value="SFQ46471.1"/>
    <property type="molecule type" value="Genomic_DNA"/>
</dbReference>
<accession>A0A1I5YQG0</accession>
<dbReference type="GeneID" id="93710198"/>
<evidence type="ECO:0000256" key="1">
    <source>
        <dbReference type="SAM" id="Phobius"/>
    </source>
</evidence>
<gene>
    <name evidence="2" type="ORF">SAMN02745910_01486</name>
</gene>
<sequence length="96" mass="11489">MANYNIPKEVTTELKINKSLFLFDLLFIISLLIFTMILNIFIHPVLQIPYYIFMGMVGLVMIWRPHTNPKKRMYQVLLITMMRKKSTYCAIDREEE</sequence>
<name>A0A1I5YQG0_9BACI</name>
<dbReference type="Pfam" id="PF17332">
    <property type="entry name" value="DUF5592"/>
    <property type="match status" value="1"/>
</dbReference>
<dbReference type="InterPro" id="IPR020275">
    <property type="entry name" value="DUF5592"/>
</dbReference>
<dbReference type="RefSeq" id="WP_061802761.1">
    <property type="nucleotide sequence ID" value="NZ_FOXX01000003.1"/>
</dbReference>